<feature type="domain" description="Lysine-specific metallo-endopeptidase" evidence="8">
    <location>
        <begin position="182"/>
        <end position="320"/>
    </location>
</feature>
<dbReference type="InParanoid" id="A0A1X7UFG0"/>
<comment type="cofactor">
    <cofactor evidence="1">
        <name>Zn(2+)</name>
        <dbReference type="ChEBI" id="CHEBI:29105"/>
    </cofactor>
</comment>
<keyword evidence="6" id="KW-0862">Zinc</keyword>
<organism evidence="9">
    <name type="scientific">Amphimedon queenslandica</name>
    <name type="common">Sponge</name>
    <dbReference type="NCBI Taxonomy" id="400682"/>
    <lineage>
        <taxon>Eukaryota</taxon>
        <taxon>Metazoa</taxon>
        <taxon>Porifera</taxon>
        <taxon>Demospongiae</taxon>
        <taxon>Heteroscleromorpha</taxon>
        <taxon>Haplosclerida</taxon>
        <taxon>Niphatidae</taxon>
        <taxon>Amphimedon</taxon>
    </lineage>
</organism>
<comment type="similarity">
    <text evidence="2">Belongs to the peptidase M35 family.</text>
</comment>
<evidence type="ECO:0000256" key="6">
    <source>
        <dbReference type="ARBA" id="ARBA00022833"/>
    </source>
</evidence>
<keyword evidence="7" id="KW-0482">Metalloprotease</keyword>
<keyword evidence="4" id="KW-0479">Metal-binding</keyword>
<dbReference type="SUPFAM" id="SSF55486">
    <property type="entry name" value="Metalloproteases ('zincins'), catalytic domain"/>
    <property type="match status" value="1"/>
</dbReference>
<dbReference type="Gene3D" id="3.40.390.10">
    <property type="entry name" value="Collagenase (Catalytic Domain)"/>
    <property type="match status" value="1"/>
</dbReference>
<dbReference type="OrthoDB" id="5976123at2759"/>
<dbReference type="GO" id="GO:0046872">
    <property type="term" value="F:metal ion binding"/>
    <property type="evidence" value="ECO:0007669"/>
    <property type="project" value="UniProtKB-KW"/>
</dbReference>
<dbReference type="AlphaFoldDB" id="A0A1X7UFG0"/>
<evidence type="ECO:0000259" key="8">
    <source>
        <dbReference type="SMART" id="SM01351"/>
    </source>
</evidence>
<evidence type="ECO:0000256" key="2">
    <source>
        <dbReference type="ARBA" id="ARBA00010279"/>
    </source>
</evidence>
<keyword evidence="3" id="KW-0645">Protease</keyword>
<keyword evidence="5" id="KW-0378">Hydrolase</keyword>
<dbReference type="EnsemblMetazoa" id="Aqu2.1.26380_001">
    <property type="protein sequence ID" value="Aqu2.1.26380_001"/>
    <property type="gene ID" value="Aqu2.1.26380"/>
</dbReference>
<dbReference type="GO" id="GO:0004222">
    <property type="term" value="F:metalloendopeptidase activity"/>
    <property type="evidence" value="ECO:0007669"/>
    <property type="project" value="InterPro"/>
</dbReference>
<dbReference type="PANTHER" id="PTHR37016">
    <property type="match status" value="1"/>
</dbReference>
<accession>A0A1X7UFG0</accession>
<protein>
    <recommendedName>
        <fullName evidence="8">Lysine-specific metallo-endopeptidase domain-containing protein</fullName>
    </recommendedName>
</protein>
<evidence type="ECO:0000313" key="9">
    <source>
        <dbReference type="EnsemblMetazoa" id="Aqu2.1.26380_001"/>
    </source>
</evidence>
<dbReference type="InterPro" id="IPR029463">
    <property type="entry name" value="Lys_MEP"/>
</dbReference>
<dbReference type="InterPro" id="IPR024079">
    <property type="entry name" value="MetalloPept_cat_dom_sf"/>
</dbReference>
<evidence type="ECO:0000256" key="1">
    <source>
        <dbReference type="ARBA" id="ARBA00001947"/>
    </source>
</evidence>
<evidence type="ECO:0000256" key="7">
    <source>
        <dbReference type="ARBA" id="ARBA00023049"/>
    </source>
</evidence>
<dbReference type="Pfam" id="PF14521">
    <property type="entry name" value="Aspzincin_M35"/>
    <property type="match status" value="1"/>
</dbReference>
<evidence type="ECO:0000256" key="4">
    <source>
        <dbReference type="ARBA" id="ARBA00022723"/>
    </source>
</evidence>
<evidence type="ECO:0000256" key="3">
    <source>
        <dbReference type="ARBA" id="ARBA00022670"/>
    </source>
</evidence>
<evidence type="ECO:0000256" key="5">
    <source>
        <dbReference type="ARBA" id="ARBA00022801"/>
    </source>
</evidence>
<name>A0A1X7UFG0_AMPQE</name>
<reference evidence="9" key="1">
    <citation type="submission" date="2017-05" db="UniProtKB">
        <authorList>
            <consortium name="EnsemblMetazoa"/>
        </authorList>
    </citation>
    <scope>IDENTIFICATION</scope>
</reference>
<dbReference type="Gene3D" id="2.60.40.2970">
    <property type="match status" value="1"/>
</dbReference>
<dbReference type="PANTHER" id="PTHR37016:SF3">
    <property type="entry name" value="NEUTRAL PROTEASE 2-RELATED"/>
    <property type="match status" value="1"/>
</dbReference>
<dbReference type="SMART" id="SM01351">
    <property type="entry name" value="Aspzincin_M35"/>
    <property type="match status" value="1"/>
</dbReference>
<proteinExistence type="inferred from homology"/>
<sequence>MACNKALSAVACSFEFTNNANEDLYLLKRNTPLEGLRSQFVSVSLDGRPLKYEGIIMRRAPPTKDEFVLLKAGESISTTVQITDAFSIDTDGLYTVQYSRPLQYLSGNEINLLSIGKLRESFVHESTQLYLEDTSALMKPKIEEVKIDYTVYIESCSDASFSNGDNNNSQTLEAHKKLCSGSDTARGQVGENINISTTWFGAYDATRTAAAQKVYSDIKTGLTNTAVTYYNDGPDCGANTYAYIWTNIKDTVYLCSEYYNSQTSCSTTGESKEGTLIHEWSHLFGDTDDHAYGRSDCKELAEDNPANAVENADNYCYHYCDAQ</sequence>
<dbReference type="InterPro" id="IPR050414">
    <property type="entry name" value="Fungal_M35_metalloproteases"/>
</dbReference>
<dbReference type="eggNOG" id="ENOG502SU8E">
    <property type="taxonomic scope" value="Eukaryota"/>
</dbReference>
<dbReference type="GO" id="GO:0006508">
    <property type="term" value="P:proteolysis"/>
    <property type="evidence" value="ECO:0007669"/>
    <property type="project" value="UniProtKB-KW"/>
</dbReference>